<name>A0AAD5M0J0_PARTN</name>
<keyword evidence="1" id="KW-0472">Membrane</keyword>
<evidence type="ECO:0000313" key="2">
    <source>
        <dbReference type="EMBL" id="KAJ1349875.1"/>
    </source>
</evidence>
<proteinExistence type="predicted"/>
<dbReference type="EMBL" id="JAHQIW010000763">
    <property type="protein sequence ID" value="KAJ1349875.1"/>
    <property type="molecule type" value="Genomic_DNA"/>
</dbReference>
<sequence length="112" mass="12428">MVDRCEDGWVGAVKLASWGGERVGHSPTTIRNAGMLARSIVLTLFISFLIVDAAIPRLRPAKKAMRNSLVRFGKRADLSDSLFLGESFGPGDADGLYFERTQPQNYAQFPYY</sequence>
<protein>
    <submittedName>
        <fullName evidence="2">Uncharacterized protein</fullName>
    </submittedName>
</protein>
<evidence type="ECO:0000313" key="3">
    <source>
        <dbReference type="Proteomes" id="UP001196413"/>
    </source>
</evidence>
<keyword evidence="1" id="KW-0812">Transmembrane</keyword>
<organism evidence="2 3">
    <name type="scientific">Parelaphostrongylus tenuis</name>
    <name type="common">Meningeal worm</name>
    <dbReference type="NCBI Taxonomy" id="148309"/>
    <lineage>
        <taxon>Eukaryota</taxon>
        <taxon>Metazoa</taxon>
        <taxon>Ecdysozoa</taxon>
        <taxon>Nematoda</taxon>
        <taxon>Chromadorea</taxon>
        <taxon>Rhabditida</taxon>
        <taxon>Rhabditina</taxon>
        <taxon>Rhabditomorpha</taxon>
        <taxon>Strongyloidea</taxon>
        <taxon>Metastrongylidae</taxon>
        <taxon>Parelaphostrongylus</taxon>
    </lineage>
</organism>
<comment type="caution">
    <text evidence="2">The sequence shown here is derived from an EMBL/GenBank/DDBJ whole genome shotgun (WGS) entry which is preliminary data.</text>
</comment>
<dbReference type="Proteomes" id="UP001196413">
    <property type="component" value="Unassembled WGS sequence"/>
</dbReference>
<keyword evidence="1" id="KW-1133">Transmembrane helix</keyword>
<evidence type="ECO:0000256" key="1">
    <source>
        <dbReference type="SAM" id="Phobius"/>
    </source>
</evidence>
<feature type="transmembrane region" description="Helical" evidence="1">
    <location>
        <begin position="35"/>
        <end position="55"/>
    </location>
</feature>
<gene>
    <name evidence="2" type="ORF">KIN20_005536</name>
</gene>
<accession>A0AAD5M0J0</accession>
<dbReference type="AlphaFoldDB" id="A0AAD5M0J0"/>
<keyword evidence="3" id="KW-1185">Reference proteome</keyword>
<reference evidence="2" key="1">
    <citation type="submission" date="2021-06" db="EMBL/GenBank/DDBJ databases">
        <title>Parelaphostrongylus tenuis whole genome reference sequence.</title>
        <authorList>
            <person name="Garwood T.J."/>
            <person name="Larsen P.A."/>
            <person name="Fountain-Jones N.M."/>
            <person name="Garbe J.R."/>
            <person name="Macchietto M.G."/>
            <person name="Kania S.A."/>
            <person name="Gerhold R.W."/>
            <person name="Richards J.E."/>
            <person name="Wolf T.M."/>
        </authorList>
    </citation>
    <scope>NUCLEOTIDE SEQUENCE</scope>
    <source>
        <strain evidence="2">MNPRO001-30</strain>
        <tissue evidence="2">Meninges</tissue>
    </source>
</reference>